<name>A0A2T1C2B0_9CYAN</name>
<organism evidence="1 2">
    <name type="scientific">Merismopedia glauca CCAP 1448/3</name>
    <dbReference type="NCBI Taxonomy" id="1296344"/>
    <lineage>
        <taxon>Bacteria</taxon>
        <taxon>Bacillati</taxon>
        <taxon>Cyanobacteriota</taxon>
        <taxon>Cyanophyceae</taxon>
        <taxon>Synechococcales</taxon>
        <taxon>Merismopediaceae</taxon>
        <taxon>Merismopedia</taxon>
    </lineage>
</organism>
<reference evidence="1 2" key="2">
    <citation type="submission" date="2018-03" db="EMBL/GenBank/DDBJ databases">
        <title>The ancient ancestry and fast evolution of plastids.</title>
        <authorList>
            <person name="Moore K.R."/>
            <person name="Magnabosco C."/>
            <person name="Momper L."/>
            <person name="Gold D.A."/>
            <person name="Bosak T."/>
            <person name="Fournier G.P."/>
        </authorList>
    </citation>
    <scope>NUCLEOTIDE SEQUENCE [LARGE SCALE GENOMIC DNA]</scope>
    <source>
        <strain evidence="1 2">CCAP 1448/3</strain>
    </source>
</reference>
<dbReference type="AlphaFoldDB" id="A0A2T1C2B0"/>
<proteinExistence type="predicted"/>
<dbReference type="EMBL" id="PVWJ01000064">
    <property type="protein sequence ID" value="PSB02344.1"/>
    <property type="molecule type" value="Genomic_DNA"/>
</dbReference>
<reference evidence="1 2" key="1">
    <citation type="submission" date="2018-02" db="EMBL/GenBank/DDBJ databases">
        <authorList>
            <person name="Cohen D.B."/>
            <person name="Kent A.D."/>
        </authorList>
    </citation>
    <scope>NUCLEOTIDE SEQUENCE [LARGE SCALE GENOMIC DNA]</scope>
    <source>
        <strain evidence="1 2">CCAP 1448/3</strain>
    </source>
</reference>
<gene>
    <name evidence="1" type="ORF">C7B64_13705</name>
</gene>
<comment type="caution">
    <text evidence="1">The sequence shown here is derived from an EMBL/GenBank/DDBJ whole genome shotgun (WGS) entry which is preliminary data.</text>
</comment>
<evidence type="ECO:0000313" key="1">
    <source>
        <dbReference type="EMBL" id="PSB02344.1"/>
    </source>
</evidence>
<evidence type="ECO:0000313" key="2">
    <source>
        <dbReference type="Proteomes" id="UP000238762"/>
    </source>
</evidence>
<accession>A0A2T1C2B0</accession>
<dbReference type="Proteomes" id="UP000238762">
    <property type="component" value="Unassembled WGS sequence"/>
</dbReference>
<keyword evidence="2" id="KW-1185">Reference proteome</keyword>
<protein>
    <submittedName>
        <fullName evidence="1">Uncharacterized protein</fullName>
    </submittedName>
</protein>
<sequence>MKIILSWSKVNPAFIATLTSHLIQLTLLSSLLLLANPVRSQVSENVTEPEFQEESGQFSTNIVCGFTPPAGYVAVAYRAEFSCPGSGINATVYQLPSNGLQICGFTPPAGYVAVSYRSTSACYTNSSSFGANNSTIIQTPINGLQICGLNSPSGFVPVAYRSESGCSTNTSPLGATNSTVIQTPTNGLLMCGLNPPPGYVISFSTYSSSCVTNNITTNPNAIVINATTPPPSDGGGQVKIPKPICPPEGCPKLSY</sequence>